<reference evidence="18 19" key="1">
    <citation type="submission" date="2019-08" db="EMBL/GenBank/DDBJ databases">
        <title>In-depth cultivation of the pig gut microbiome towards novel bacterial diversity and tailored functional studies.</title>
        <authorList>
            <person name="Wylensek D."/>
            <person name="Hitch T.C.A."/>
            <person name="Clavel T."/>
        </authorList>
    </citation>
    <scope>NUCLEOTIDE SEQUENCE [LARGE SCALE GENOMIC DNA]</scope>
    <source>
        <strain evidence="18 19">BBE-744-WT-12</strain>
    </source>
</reference>
<dbReference type="GO" id="GO:0003677">
    <property type="term" value="F:DNA binding"/>
    <property type="evidence" value="ECO:0007669"/>
    <property type="project" value="UniProtKB-KW"/>
</dbReference>
<keyword evidence="7" id="KW-0159">Chromosome partition</keyword>
<feature type="binding site" evidence="14">
    <location>
        <begin position="507"/>
        <end position="514"/>
    </location>
    <ligand>
        <name>ATP</name>
        <dbReference type="ChEBI" id="CHEBI:30616"/>
    </ligand>
</feature>
<protein>
    <submittedName>
        <fullName evidence="18">DNA translocase FtsK</fullName>
    </submittedName>
</protein>
<dbReference type="InterPro" id="IPR027417">
    <property type="entry name" value="P-loop_NTPase"/>
</dbReference>
<evidence type="ECO:0000256" key="10">
    <source>
        <dbReference type="ARBA" id="ARBA00023125"/>
    </source>
</evidence>
<evidence type="ECO:0000259" key="17">
    <source>
        <dbReference type="PROSITE" id="PS50901"/>
    </source>
</evidence>
<evidence type="ECO:0000256" key="15">
    <source>
        <dbReference type="SAM" id="MobiDB-lite"/>
    </source>
</evidence>
<dbReference type="GO" id="GO:0005886">
    <property type="term" value="C:plasma membrane"/>
    <property type="evidence" value="ECO:0007669"/>
    <property type="project" value="UniProtKB-SubCell"/>
</dbReference>
<keyword evidence="11 16" id="KW-0472">Membrane</keyword>
<dbReference type="Pfam" id="PF01580">
    <property type="entry name" value="FtsK_SpoIIIE"/>
    <property type="match status" value="1"/>
</dbReference>
<feature type="compositionally biased region" description="Low complexity" evidence="15">
    <location>
        <begin position="242"/>
        <end position="259"/>
    </location>
</feature>
<evidence type="ECO:0000256" key="3">
    <source>
        <dbReference type="ARBA" id="ARBA00022475"/>
    </source>
</evidence>
<dbReference type="SUPFAM" id="SSF52540">
    <property type="entry name" value="P-loop containing nucleoside triphosphate hydrolases"/>
    <property type="match status" value="1"/>
</dbReference>
<feature type="compositionally biased region" description="Acidic residues" evidence="15">
    <location>
        <begin position="267"/>
        <end position="279"/>
    </location>
</feature>
<keyword evidence="6 14" id="KW-0547">Nucleotide-binding</keyword>
<dbReference type="SUPFAM" id="SSF46785">
    <property type="entry name" value="Winged helix' DNA-binding domain"/>
    <property type="match status" value="1"/>
</dbReference>
<dbReference type="Proteomes" id="UP000435649">
    <property type="component" value="Unassembled WGS sequence"/>
</dbReference>
<dbReference type="SMART" id="SM00382">
    <property type="entry name" value="AAA"/>
    <property type="match status" value="1"/>
</dbReference>
<evidence type="ECO:0000256" key="7">
    <source>
        <dbReference type="ARBA" id="ARBA00022829"/>
    </source>
</evidence>
<feature type="domain" description="FtsK" evidence="17">
    <location>
        <begin position="490"/>
        <end position="690"/>
    </location>
</feature>
<evidence type="ECO:0000313" key="18">
    <source>
        <dbReference type="EMBL" id="MST96355.1"/>
    </source>
</evidence>
<dbReference type="GO" id="GO:0007059">
    <property type="term" value="P:chromosome segregation"/>
    <property type="evidence" value="ECO:0007669"/>
    <property type="project" value="UniProtKB-KW"/>
</dbReference>
<dbReference type="Gene3D" id="3.30.980.40">
    <property type="match status" value="1"/>
</dbReference>
<evidence type="ECO:0000256" key="13">
    <source>
        <dbReference type="ARBA" id="ARBA00025923"/>
    </source>
</evidence>
<dbReference type="PANTHER" id="PTHR22683">
    <property type="entry name" value="SPORULATION PROTEIN RELATED"/>
    <property type="match status" value="1"/>
</dbReference>
<dbReference type="InterPro" id="IPR041027">
    <property type="entry name" value="FtsK_alpha"/>
</dbReference>
<keyword evidence="9 16" id="KW-1133">Transmembrane helix</keyword>
<dbReference type="InterPro" id="IPR018541">
    <property type="entry name" value="Ftsk_gamma"/>
</dbReference>
<evidence type="ECO:0000256" key="16">
    <source>
        <dbReference type="SAM" id="Phobius"/>
    </source>
</evidence>
<evidence type="ECO:0000256" key="11">
    <source>
        <dbReference type="ARBA" id="ARBA00023136"/>
    </source>
</evidence>
<keyword evidence="8 14" id="KW-0067">ATP-binding</keyword>
<feature type="transmembrane region" description="Helical" evidence="16">
    <location>
        <begin position="97"/>
        <end position="116"/>
    </location>
</feature>
<dbReference type="EMBL" id="VUNS01000003">
    <property type="protein sequence ID" value="MST96355.1"/>
    <property type="molecule type" value="Genomic_DNA"/>
</dbReference>
<evidence type="ECO:0000256" key="2">
    <source>
        <dbReference type="ARBA" id="ARBA00006474"/>
    </source>
</evidence>
<evidence type="ECO:0000256" key="5">
    <source>
        <dbReference type="ARBA" id="ARBA00022692"/>
    </source>
</evidence>
<dbReference type="PANTHER" id="PTHR22683:SF41">
    <property type="entry name" value="DNA TRANSLOCASE FTSK"/>
    <property type="match status" value="1"/>
</dbReference>
<dbReference type="Pfam" id="PF13491">
    <property type="entry name" value="FtsK_4TM"/>
    <property type="match status" value="1"/>
</dbReference>
<keyword evidence="3" id="KW-1003">Cell membrane</keyword>
<dbReference type="Pfam" id="PF17854">
    <property type="entry name" value="FtsK_alpha"/>
    <property type="match status" value="1"/>
</dbReference>
<dbReference type="InterPro" id="IPR002543">
    <property type="entry name" value="FtsK_dom"/>
</dbReference>
<feature type="transmembrane region" description="Helical" evidence="16">
    <location>
        <begin position="167"/>
        <end position="190"/>
    </location>
</feature>
<comment type="subcellular location">
    <subcellularLocation>
        <location evidence="1">Cell membrane</location>
        <topology evidence="1">Multi-pass membrane protein</topology>
    </subcellularLocation>
</comment>
<dbReference type="AlphaFoldDB" id="A0A844G0C5"/>
<comment type="similarity">
    <text evidence="2">Belongs to the FtsK/SpoIIIE/SftA family.</text>
</comment>
<feature type="transmembrane region" description="Helical" evidence="16">
    <location>
        <begin position="18"/>
        <end position="38"/>
    </location>
</feature>
<dbReference type="InterPro" id="IPR050206">
    <property type="entry name" value="FtsK/SpoIIIE/SftA"/>
</dbReference>
<keyword evidence="12" id="KW-0131">Cell cycle</keyword>
<evidence type="ECO:0000256" key="12">
    <source>
        <dbReference type="ARBA" id="ARBA00023306"/>
    </source>
</evidence>
<dbReference type="GO" id="GO:0051301">
    <property type="term" value="P:cell division"/>
    <property type="evidence" value="ECO:0007669"/>
    <property type="project" value="UniProtKB-KW"/>
</dbReference>
<dbReference type="Gene3D" id="3.40.50.300">
    <property type="entry name" value="P-loop containing nucleotide triphosphate hydrolases"/>
    <property type="match status" value="1"/>
</dbReference>
<comment type="caution">
    <text evidence="18">The sequence shown here is derived from an EMBL/GenBank/DDBJ whole genome shotgun (WGS) entry which is preliminary data.</text>
</comment>
<evidence type="ECO:0000256" key="8">
    <source>
        <dbReference type="ARBA" id="ARBA00022840"/>
    </source>
</evidence>
<accession>A0A844G0C5</accession>
<comment type="subunit">
    <text evidence="13">Homohexamer. Forms a ring that surrounds DNA.</text>
</comment>
<feature type="transmembrane region" description="Helical" evidence="16">
    <location>
        <begin position="58"/>
        <end position="85"/>
    </location>
</feature>
<evidence type="ECO:0000256" key="9">
    <source>
        <dbReference type="ARBA" id="ARBA00022989"/>
    </source>
</evidence>
<dbReference type="PROSITE" id="PS50901">
    <property type="entry name" value="FTSK"/>
    <property type="match status" value="1"/>
</dbReference>
<dbReference type="GO" id="GO:0005524">
    <property type="term" value="F:ATP binding"/>
    <property type="evidence" value="ECO:0007669"/>
    <property type="project" value="UniProtKB-UniRule"/>
</dbReference>
<dbReference type="Pfam" id="PF09397">
    <property type="entry name" value="FtsK_gamma"/>
    <property type="match status" value="1"/>
</dbReference>
<evidence type="ECO:0000256" key="4">
    <source>
        <dbReference type="ARBA" id="ARBA00022618"/>
    </source>
</evidence>
<evidence type="ECO:0000256" key="1">
    <source>
        <dbReference type="ARBA" id="ARBA00004651"/>
    </source>
</evidence>
<keyword evidence="10" id="KW-0238">DNA-binding</keyword>
<keyword evidence="5 16" id="KW-0812">Transmembrane</keyword>
<keyword evidence="19" id="KW-1185">Reference proteome</keyword>
<gene>
    <name evidence="18" type="ORF">FYJ85_04750</name>
</gene>
<dbReference type="InterPro" id="IPR036390">
    <property type="entry name" value="WH_DNA-bd_sf"/>
</dbReference>
<feature type="compositionally biased region" description="Acidic residues" evidence="15">
    <location>
        <begin position="226"/>
        <end position="238"/>
    </location>
</feature>
<evidence type="ECO:0000256" key="14">
    <source>
        <dbReference type="PROSITE-ProRule" id="PRU00289"/>
    </source>
</evidence>
<dbReference type="Gene3D" id="1.10.10.10">
    <property type="entry name" value="Winged helix-like DNA-binding domain superfamily/Winged helix DNA-binding domain"/>
    <property type="match status" value="1"/>
</dbReference>
<evidence type="ECO:0000256" key="6">
    <source>
        <dbReference type="ARBA" id="ARBA00022741"/>
    </source>
</evidence>
<dbReference type="RefSeq" id="WP_106053860.1">
    <property type="nucleotide sequence ID" value="NZ_DBFCGB010000176.1"/>
</dbReference>
<proteinExistence type="inferred from homology"/>
<dbReference type="SMART" id="SM00843">
    <property type="entry name" value="Ftsk_gamma"/>
    <property type="match status" value="1"/>
</dbReference>
<name>A0A844G0C5_9BACT</name>
<evidence type="ECO:0000313" key="19">
    <source>
        <dbReference type="Proteomes" id="UP000435649"/>
    </source>
</evidence>
<sequence>MANSTPVREEESGFRVRYIFYIALLLLALLAIFSYSPADSAAISGGVDAPPANWIGNAGAWFGFWLFNLFGLATYLLALVTLLRLLRAVLPGKGRPLLFFTGEAMILLGSILLLALSPYPFVSMTEQLGIGRSGVPELALAGGAVGQVLAAPGLESPELPEGVLRQLIGAVGTTIFGWALVLGGTIIIYFSDWHALLRDRVFVARPGEEGYPEESVPRSRRAALAAEEDEEEDDDDGPEPSPASGGLFSGMRDALSALRARPRAAEAEEGEADEDDEPVEATQPDLIAAPEPEPEPEAPLRASAVAAAERPDWKKNIPPAAADARPPAAPERGIPAVSTKVVERGEKATASGREYVLPPLSMLSRGSDSVGEAPEAIARSREILQRTLDSFKVSGKVSGYISGPRITRYEISLDEGVNVKKVEAIADNIAMNLSAKTVRVLAPIPGRPVVGVEVPNTKTEAVFMRAVMESEAWQKGHAAIPIVLGKDVAGNPVMLDLAKAPHLLIAGSTGSGKSVCMNTLIMSLLFKFPPDELRLIMVDPKIVEFEDYKKLPHLITPVINDSKKVPIALRWAVTEMEKRYHILAKAGVKKLAEYNSRRDPEPVYDENGVAAPEKMPVLIVIIDELAELMMTDARKDSEAYITRIAQLGRAAGVHIVVATQRPSTQIITGVIKANLPTRIAFRVGQMVDSRVILDQNGAEKLLGSGDMLFLAPGGMDLERVQGAWVKDEDIKQVVKFVSDQVPQSFNAQVVAEEEAMEEEIDDNAVDYDEDDYTDIAPVIKKYMRPGDDDNVRRALEVVVLDRKASTSYLQRRLKIGYNRAAEIMDLFEERGIVGAASGSGNKREILIFDGMDEE</sequence>
<dbReference type="InterPro" id="IPR025199">
    <property type="entry name" value="FtsK_4TM"/>
</dbReference>
<organism evidence="18 19">
    <name type="scientific">Victivallis lenta</name>
    <dbReference type="NCBI Taxonomy" id="2606640"/>
    <lineage>
        <taxon>Bacteria</taxon>
        <taxon>Pseudomonadati</taxon>
        <taxon>Lentisphaerota</taxon>
        <taxon>Lentisphaeria</taxon>
        <taxon>Victivallales</taxon>
        <taxon>Victivallaceae</taxon>
        <taxon>Victivallis</taxon>
    </lineage>
</organism>
<keyword evidence="4" id="KW-0132">Cell division</keyword>
<dbReference type="InterPro" id="IPR036388">
    <property type="entry name" value="WH-like_DNA-bd_sf"/>
</dbReference>
<dbReference type="InterPro" id="IPR003593">
    <property type="entry name" value="AAA+_ATPase"/>
</dbReference>
<dbReference type="CDD" id="cd01127">
    <property type="entry name" value="TrwB_TraG_TraD_VirD4"/>
    <property type="match status" value="1"/>
</dbReference>
<feature type="region of interest" description="Disordered" evidence="15">
    <location>
        <begin position="208"/>
        <end position="280"/>
    </location>
</feature>